<reference evidence="1" key="1">
    <citation type="submission" date="2023-06" db="EMBL/GenBank/DDBJ databases">
        <authorList>
            <person name="Delattre M."/>
        </authorList>
    </citation>
    <scope>NUCLEOTIDE SEQUENCE</scope>
    <source>
        <strain evidence="1">AF72</strain>
    </source>
</reference>
<sequence length="159" mass="18163">MAEAAKEQIFHEPDEKVTISGALDLGSLDEIDELEFEEELMDTDTDSEPDIDGLEEDMLGDHPARKSGWQVRNCRMHFCVGCSRVHCRECTNLYHKPLGHLTFLVLLDQKYISYLKKVVDERLAAEAERPGPSRAIATTRVLPPDGSPSWMFDKFRPWK</sequence>
<keyword evidence="2" id="KW-1185">Reference proteome</keyword>
<dbReference type="EMBL" id="CATQJA010001227">
    <property type="protein sequence ID" value="CAJ0566381.1"/>
    <property type="molecule type" value="Genomic_DNA"/>
</dbReference>
<feature type="non-terminal residue" evidence="1">
    <location>
        <position position="159"/>
    </location>
</feature>
<comment type="caution">
    <text evidence="1">The sequence shown here is derived from an EMBL/GenBank/DDBJ whole genome shotgun (WGS) entry which is preliminary data.</text>
</comment>
<dbReference type="AlphaFoldDB" id="A0AA36FY29"/>
<accession>A0AA36FY29</accession>
<organism evidence="1 2">
    <name type="scientific">Mesorhabditis spiculigera</name>
    <dbReference type="NCBI Taxonomy" id="96644"/>
    <lineage>
        <taxon>Eukaryota</taxon>
        <taxon>Metazoa</taxon>
        <taxon>Ecdysozoa</taxon>
        <taxon>Nematoda</taxon>
        <taxon>Chromadorea</taxon>
        <taxon>Rhabditida</taxon>
        <taxon>Rhabditina</taxon>
        <taxon>Rhabditomorpha</taxon>
        <taxon>Rhabditoidea</taxon>
        <taxon>Rhabditidae</taxon>
        <taxon>Mesorhabditinae</taxon>
        <taxon>Mesorhabditis</taxon>
    </lineage>
</organism>
<evidence type="ECO:0000313" key="1">
    <source>
        <dbReference type="EMBL" id="CAJ0566381.1"/>
    </source>
</evidence>
<dbReference type="Proteomes" id="UP001177023">
    <property type="component" value="Unassembled WGS sequence"/>
</dbReference>
<protein>
    <submittedName>
        <fullName evidence="1">Uncharacterized protein</fullName>
    </submittedName>
</protein>
<gene>
    <name evidence="1" type="ORF">MSPICULIGERA_LOCUS4987</name>
</gene>
<evidence type="ECO:0000313" key="2">
    <source>
        <dbReference type="Proteomes" id="UP001177023"/>
    </source>
</evidence>
<name>A0AA36FY29_9BILA</name>
<proteinExistence type="predicted"/>